<proteinExistence type="inferred from homology"/>
<dbReference type="InterPro" id="IPR026992">
    <property type="entry name" value="DIOX_N"/>
</dbReference>
<dbReference type="Pfam" id="PF14226">
    <property type="entry name" value="DIOX_N"/>
    <property type="match status" value="1"/>
</dbReference>
<dbReference type="GO" id="GO:0044283">
    <property type="term" value="P:small molecule biosynthetic process"/>
    <property type="evidence" value="ECO:0007669"/>
    <property type="project" value="UniProtKB-ARBA"/>
</dbReference>
<dbReference type="PROSITE" id="PS51471">
    <property type="entry name" value="FE2OG_OXY"/>
    <property type="match status" value="1"/>
</dbReference>
<comment type="caution">
    <text evidence="4">The sequence shown here is derived from an EMBL/GenBank/DDBJ whole genome shotgun (WGS) entry which is preliminary data.</text>
</comment>
<evidence type="ECO:0000259" key="3">
    <source>
        <dbReference type="PROSITE" id="PS51471"/>
    </source>
</evidence>
<dbReference type="EMBL" id="JAUBYV010000004">
    <property type="protein sequence ID" value="KAK2627224.1"/>
    <property type="molecule type" value="Genomic_DNA"/>
</dbReference>
<sequence length="366" mass="40305">MSIPMEKADQIPIIDISGLLSEDEVAKQLVEAAAIHGFVYVRSNGKDIPVEAIESMFQLSKKFFKSPIEEKHLCKIQENNKGWVAMHGETLDPKSQKIGDFKEAMNLGEFVEGKAQQPLPVAFADHEQELDKFQKHCHSLMLRILTLFAIGLEIDTSSGGSDWFASRHRGSGPSGCTLRLLHYPQIPAGTDYQPEVDIRAGAHSDYGSITLLFQRPGQPGLEIIPPRTQTEASSLENYSSSAAWTPVPVYPPGTENDPSPPILVNIGDLLSYWTNNLLKSTVHRVVFPNQARQSEDRYSIAYFGHPLGATILEPVPSEKVKALAGVSMGASTGVKAMTADEHLMSRLKATYLSMYDNEKEEATVAR</sequence>
<keyword evidence="2" id="KW-0560">Oxidoreductase</keyword>
<dbReference type="InterPro" id="IPR044861">
    <property type="entry name" value="IPNS-like_FE2OG_OXY"/>
</dbReference>
<keyword evidence="5" id="KW-1185">Reference proteome</keyword>
<reference evidence="4" key="1">
    <citation type="submission" date="2023-06" db="EMBL/GenBank/DDBJ databases">
        <title>Draft genome of Marssonina rosae.</title>
        <authorList>
            <person name="Cheng Q."/>
        </authorList>
    </citation>
    <scope>NUCLEOTIDE SEQUENCE</scope>
    <source>
        <strain evidence="4">R4</strain>
    </source>
</reference>
<evidence type="ECO:0000313" key="4">
    <source>
        <dbReference type="EMBL" id="KAK2627224.1"/>
    </source>
</evidence>
<keyword evidence="2" id="KW-0479">Metal-binding</keyword>
<dbReference type="GO" id="GO:0046872">
    <property type="term" value="F:metal ion binding"/>
    <property type="evidence" value="ECO:0007669"/>
    <property type="project" value="UniProtKB-KW"/>
</dbReference>
<dbReference type="SUPFAM" id="SSF51197">
    <property type="entry name" value="Clavaminate synthase-like"/>
    <property type="match status" value="1"/>
</dbReference>
<evidence type="ECO:0000313" key="5">
    <source>
        <dbReference type="Proteomes" id="UP001285354"/>
    </source>
</evidence>
<feature type="domain" description="Fe2OG dioxygenase" evidence="3">
    <location>
        <begin position="172"/>
        <end position="306"/>
    </location>
</feature>
<dbReference type="InterPro" id="IPR027443">
    <property type="entry name" value="IPNS-like_sf"/>
</dbReference>
<evidence type="ECO:0000256" key="1">
    <source>
        <dbReference type="ARBA" id="ARBA00008056"/>
    </source>
</evidence>
<dbReference type="InterPro" id="IPR050231">
    <property type="entry name" value="Iron_ascorbate_oxido_reductase"/>
</dbReference>
<accession>A0AAD9T1V9</accession>
<comment type="similarity">
    <text evidence="1 2">Belongs to the iron/ascorbate-dependent oxidoreductase family.</text>
</comment>
<dbReference type="PANTHER" id="PTHR47990">
    <property type="entry name" value="2-OXOGLUTARATE (2OG) AND FE(II)-DEPENDENT OXYGENASE SUPERFAMILY PROTEIN-RELATED"/>
    <property type="match status" value="1"/>
</dbReference>
<protein>
    <recommendedName>
        <fullName evidence="3">Fe2OG dioxygenase domain-containing protein</fullName>
    </recommendedName>
</protein>
<dbReference type="GO" id="GO:0016491">
    <property type="term" value="F:oxidoreductase activity"/>
    <property type="evidence" value="ECO:0007669"/>
    <property type="project" value="UniProtKB-KW"/>
</dbReference>
<dbReference type="Gene3D" id="2.60.120.330">
    <property type="entry name" value="B-lactam Antibiotic, Isopenicillin N Synthase, Chain"/>
    <property type="match status" value="1"/>
</dbReference>
<dbReference type="Proteomes" id="UP001285354">
    <property type="component" value="Unassembled WGS sequence"/>
</dbReference>
<name>A0AAD9T1V9_9HELO</name>
<dbReference type="AlphaFoldDB" id="A0AAD9T1V9"/>
<organism evidence="4 5">
    <name type="scientific">Diplocarpon rosae</name>
    <dbReference type="NCBI Taxonomy" id="946125"/>
    <lineage>
        <taxon>Eukaryota</taxon>
        <taxon>Fungi</taxon>
        <taxon>Dikarya</taxon>
        <taxon>Ascomycota</taxon>
        <taxon>Pezizomycotina</taxon>
        <taxon>Leotiomycetes</taxon>
        <taxon>Helotiales</taxon>
        <taxon>Drepanopezizaceae</taxon>
        <taxon>Diplocarpon</taxon>
    </lineage>
</organism>
<dbReference type="FunFam" id="2.60.120.330:FF:000051">
    <property type="entry name" value="Clavaminate synthase-like protein"/>
    <property type="match status" value="1"/>
</dbReference>
<evidence type="ECO:0000256" key="2">
    <source>
        <dbReference type="RuleBase" id="RU003682"/>
    </source>
</evidence>
<keyword evidence="2" id="KW-0408">Iron</keyword>
<dbReference type="InterPro" id="IPR005123">
    <property type="entry name" value="Oxoglu/Fe-dep_dioxygenase_dom"/>
</dbReference>
<dbReference type="Pfam" id="PF03171">
    <property type="entry name" value="2OG-FeII_Oxy"/>
    <property type="match status" value="1"/>
</dbReference>
<gene>
    <name evidence="4" type="ORF">QTJ16_003190</name>
</gene>